<dbReference type="PANTHER" id="PTHR34595">
    <property type="entry name" value="BLR5612 PROTEIN"/>
    <property type="match status" value="1"/>
</dbReference>
<dbReference type="SUPFAM" id="SSF56059">
    <property type="entry name" value="Glutathione synthetase ATP-binding domain-like"/>
    <property type="match status" value="1"/>
</dbReference>
<evidence type="ECO:0000259" key="1">
    <source>
        <dbReference type="Pfam" id="PF04168"/>
    </source>
</evidence>
<evidence type="ECO:0000313" key="4">
    <source>
        <dbReference type="Proteomes" id="UP000199729"/>
    </source>
</evidence>
<feature type="domain" description="Circularly permuted ATP-grasp type 2" evidence="2">
    <location>
        <begin position="100"/>
        <end position="481"/>
    </location>
</feature>
<name>A0A221KAG4_VITFI</name>
<feature type="domain" description="DUF403" evidence="1">
    <location>
        <begin position="535"/>
        <end position="853"/>
    </location>
</feature>
<dbReference type="Pfam" id="PF04168">
    <property type="entry name" value="Alpha-E"/>
    <property type="match status" value="1"/>
</dbReference>
<gene>
    <name evidence="3" type="ORF">VITFI_CDS0217</name>
</gene>
<keyword evidence="4" id="KW-1185">Reference proteome</keyword>
<dbReference type="EMBL" id="CP022423">
    <property type="protein sequence ID" value="ASM75996.1"/>
    <property type="molecule type" value="Genomic_DNA"/>
</dbReference>
<dbReference type="PANTHER" id="PTHR34595:SF2">
    <property type="entry name" value="BLR2978 PROTEIN"/>
    <property type="match status" value="1"/>
</dbReference>
<sequence length="865" mass="95457">MEPPAVTPPDAALLAQAAAQPGSPGHVSELFGRLSASAGARAPLAPLWQRFFRAQGADGWRDLGHSAKRVQHRVQEDGATYNVYDDGNHTSRPWPLELLPMLIEPSEWTAIERGVLQRARLLNAAMADVYGSRCLLNEGLLPPSLVLAHPQYLRPLHGCEPPGGIHLHVLAFDLARGPDGLWWVLAQRTQAPSGLGYLLENRIIIAQQFPEAFRELRVQRLASTFQSLMQGLLRLSPAGERSRVVLLTPGPHNETYFEHVFLARYLGLTLVEGGDLTVRANRLYLKTLTGLERVHVVLRRVDDEYLDPLELRPDSALGVPGLLQALRAGEVIVANAPGAGWLESPGLSGFWPGVARRLLGEELHLPSFTSWWCGEEAVWRSHRPRLEDYVVVPTFPTSDTTTGFAPIVMATQSTDSRVAIAQRIDANPTAYTLQARVRPSETPVWTPAGTLEPRPAVVRVFALADGQGGWRVLPGGLTRVANRRDGAHDPWLSMQRGSASIDTWVRTEGTVDATSLLPKPLAAADLEVWWHRSVTSRSAENLFWLGRYTERAENAVRLARLTLESLTGSVLNATSPPVLRVLESLTRRHGLVGFGVPSPEKSLRLFERSLVSALGDTSGSVTSVAYNLGALKNCAQTLRERLSPEHWKLILETNDHFRQHLDSVLADGQAEPVSDVIGVLGRAAFHLSAITGAQTDRMTRDHGWRLLSVGRQIERLDFLAHALALGFQHGLHELDDGFALLLGLFDSTITYRAQFQARREVPPLLHLLVIDTDNPRSLGWVARTMRERFLKLSRHESAWAAEVAARLPRPDTWPLEMLSAPDAARGHGPLIAALQDCSAQVLMLSDEIGRRLFSHVGPENHMVWQ</sequence>
<evidence type="ECO:0000313" key="3">
    <source>
        <dbReference type="EMBL" id="ASM75996.1"/>
    </source>
</evidence>
<dbReference type="KEGG" id="vff:VITFI_CDS0217"/>
<dbReference type="InterPro" id="IPR051680">
    <property type="entry name" value="ATP-dep_Glu-Cys_Ligase-2"/>
</dbReference>
<dbReference type="Proteomes" id="UP000199729">
    <property type="component" value="Chromosome"/>
</dbReference>
<accession>A0A221KAG4</accession>
<dbReference type="Gene3D" id="3.40.50.11290">
    <property type="match status" value="1"/>
</dbReference>
<reference evidence="3 4" key="1">
    <citation type="submission" date="2017-07" db="EMBL/GenBank/DDBJ databases">
        <title>Complete Genome Sequence of the cosmetic ferment Vitreoscilla filiformis (ATCC15551).</title>
        <authorList>
            <person name="Contreras S."/>
            <person name="Sagory-Zalkind P."/>
            <person name="Blanquart H."/>
            <person name="Iltis A."/>
            <person name="Morand S.C."/>
        </authorList>
    </citation>
    <scope>NUCLEOTIDE SEQUENCE [LARGE SCALE GENOMIC DNA]</scope>
    <source>
        <strain evidence="3 4">ATCC 15551</strain>
    </source>
</reference>
<evidence type="ECO:0000259" key="2">
    <source>
        <dbReference type="Pfam" id="PF14403"/>
    </source>
</evidence>
<dbReference type="InterPro" id="IPR007296">
    <property type="entry name" value="DUF403"/>
</dbReference>
<dbReference type="InterPro" id="IPR025841">
    <property type="entry name" value="CP_ATPgrasp_2"/>
</dbReference>
<organism evidence="3 4">
    <name type="scientific">Vitreoscilla filiformis</name>
    <dbReference type="NCBI Taxonomy" id="63"/>
    <lineage>
        <taxon>Bacteria</taxon>
        <taxon>Pseudomonadati</taxon>
        <taxon>Pseudomonadota</taxon>
        <taxon>Betaproteobacteria</taxon>
        <taxon>Neisseriales</taxon>
        <taxon>Neisseriaceae</taxon>
        <taxon>Vitreoscilla</taxon>
    </lineage>
</organism>
<protein>
    <submittedName>
        <fullName evidence="3">Uncharacterized protein</fullName>
    </submittedName>
</protein>
<proteinExistence type="predicted"/>
<dbReference type="AlphaFoldDB" id="A0A221KAG4"/>
<dbReference type="Pfam" id="PF14403">
    <property type="entry name" value="CP_ATPgrasp_2"/>
    <property type="match status" value="1"/>
</dbReference>